<dbReference type="Gramene" id="KZM87546">
    <property type="protein sequence ID" value="KZM87546"/>
    <property type="gene ID" value="DCAR_031972"/>
</dbReference>
<dbReference type="EMBL" id="LNRQ01000007">
    <property type="protein sequence ID" value="KZM87546.1"/>
    <property type="molecule type" value="Genomic_DNA"/>
</dbReference>
<dbReference type="AlphaFoldDB" id="A0A164THV8"/>
<organism evidence="2">
    <name type="scientific">Daucus carota subsp. sativus</name>
    <name type="common">Carrot</name>
    <dbReference type="NCBI Taxonomy" id="79200"/>
    <lineage>
        <taxon>Eukaryota</taxon>
        <taxon>Viridiplantae</taxon>
        <taxon>Streptophyta</taxon>
        <taxon>Embryophyta</taxon>
        <taxon>Tracheophyta</taxon>
        <taxon>Spermatophyta</taxon>
        <taxon>Magnoliopsida</taxon>
        <taxon>eudicotyledons</taxon>
        <taxon>Gunneridae</taxon>
        <taxon>Pentapetalae</taxon>
        <taxon>asterids</taxon>
        <taxon>campanulids</taxon>
        <taxon>Apiales</taxon>
        <taxon>Apiaceae</taxon>
        <taxon>Apioideae</taxon>
        <taxon>Scandiceae</taxon>
        <taxon>Daucinae</taxon>
        <taxon>Daucus</taxon>
        <taxon>Daucus sect. Daucus</taxon>
    </lineage>
</organism>
<protein>
    <submittedName>
        <fullName evidence="2">Uncharacterized protein</fullName>
    </submittedName>
</protein>
<comment type="caution">
    <text evidence="2">The sequence shown here is derived from an EMBL/GenBank/DDBJ whole genome shotgun (WGS) entry which is preliminary data.</text>
</comment>
<proteinExistence type="predicted"/>
<feature type="region of interest" description="Disordered" evidence="1">
    <location>
        <begin position="278"/>
        <end position="312"/>
    </location>
</feature>
<evidence type="ECO:0000256" key="1">
    <source>
        <dbReference type="SAM" id="MobiDB-lite"/>
    </source>
</evidence>
<reference evidence="2" key="1">
    <citation type="journal article" date="2016" name="Nat. Genet.">
        <title>A high-quality carrot genome assembly provides new insights into carotenoid accumulation and asterid genome evolution.</title>
        <authorList>
            <person name="Iorizzo M."/>
            <person name="Ellison S."/>
            <person name="Senalik D."/>
            <person name="Zeng P."/>
            <person name="Satapoomin P."/>
            <person name="Huang J."/>
            <person name="Bowman M."/>
            <person name="Iovene M."/>
            <person name="Sanseverino W."/>
            <person name="Cavagnaro P."/>
            <person name="Yildiz M."/>
            <person name="Macko-Podgorni A."/>
            <person name="Moranska E."/>
            <person name="Grzebelus E."/>
            <person name="Grzebelus D."/>
            <person name="Ashrafi H."/>
            <person name="Zheng Z."/>
            <person name="Cheng S."/>
            <person name="Spooner D."/>
            <person name="Van Deynze A."/>
            <person name="Simon P."/>
        </authorList>
    </citation>
    <scope>NUCLEOTIDE SEQUENCE [LARGE SCALE GENOMIC DNA]</scope>
    <source>
        <tissue evidence="2">Leaf</tissue>
    </source>
</reference>
<accession>A0A164THV8</accession>
<name>A0A164THV8_DAUCS</name>
<evidence type="ECO:0000313" key="2">
    <source>
        <dbReference type="EMBL" id="KZM87546.1"/>
    </source>
</evidence>
<feature type="compositionally biased region" description="Acidic residues" evidence="1">
    <location>
        <begin position="293"/>
        <end position="305"/>
    </location>
</feature>
<sequence length="322" mass="34864">MEDVDLLYNIPHPNSPTLFLEKSISEIGDHPSQDLLGHQSISSLTTSEVVELPNPSLFTDSLVVTVDASTANASIANSFTSSIGISHQSVSAVLSTNVLNNNQPLMNDNVASMAIPQPLIEEVPLADATQLDHLSITRAASEELIIVTALLGLRESELEERLSCRQAKGEDVSKRLRTSSSQAKGEIVDTTLDGEGEGVVSQGETLMQEYRDNERNAGTEETRMETAVDPLDASKFIHPVSAYQIMAGQSNVQAEETLGLLHTSEALERAQIAHAAVPKGMLSTQGDSKYDDSLADEDDDEDEEVAGPSEMPDWVFSQIQFW</sequence>
<gene>
    <name evidence="2" type="ORF">DCAR_031972</name>
</gene>